<accession>X0WFL3</accession>
<dbReference type="AlphaFoldDB" id="X0WFL3"/>
<sequence length="87" mass="9365">MNTGPVGRAMPQAATGQQGARRRDRASLGARRRAWVIAACVLAACWPAGGQVVRAADGSRVGMGEIREDPKVTLEAMRLRCKRYLDA</sequence>
<gene>
    <name evidence="2" type="ORF">S01H1_53164</name>
</gene>
<organism evidence="2">
    <name type="scientific">marine sediment metagenome</name>
    <dbReference type="NCBI Taxonomy" id="412755"/>
    <lineage>
        <taxon>unclassified sequences</taxon>
        <taxon>metagenomes</taxon>
        <taxon>ecological metagenomes</taxon>
    </lineage>
</organism>
<protein>
    <submittedName>
        <fullName evidence="2">Uncharacterized protein</fullName>
    </submittedName>
</protein>
<comment type="caution">
    <text evidence="2">The sequence shown here is derived from an EMBL/GenBank/DDBJ whole genome shotgun (WGS) entry which is preliminary data.</text>
</comment>
<evidence type="ECO:0000313" key="2">
    <source>
        <dbReference type="EMBL" id="GAG21957.1"/>
    </source>
</evidence>
<feature type="region of interest" description="Disordered" evidence="1">
    <location>
        <begin position="1"/>
        <end position="26"/>
    </location>
</feature>
<dbReference type="EMBL" id="BARS01034412">
    <property type="protein sequence ID" value="GAG21957.1"/>
    <property type="molecule type" value="Genomic_DNA"/>
</dbReference>
<name>X0WFL3_9ZZZZ</name>
<reference evidence="2" key="1">
    <citation type="journal article" date="2014" name="Front. Microbiol.">
        <title>High frequency of phylogenetically diverse reductive dehalogenase-homologous genes in deep subseafloor sedimentary metagenomes.</title>
        <authorList>
            <person name="Kawai M."/>
            <person name="Futagami T."/>
            <person name="Toyoda A."/>
            <person name="Takaki Y."/>
            <person name="Nishi S."/>
            <person name="Hori S."/>
            <person name="Arai W."/>
            <person name="Tsubouchi T."/>
            <person name="Morono Y."/>
            <person name="Uchiyama I."/>
            <person name="Ito T."/>
            <person name="Fujiyama A."/>
            <person name="Inagaki F."/>
            <person name="Takami H."/>
        </authorList>
    </citation>
    <scope>NUCLEOTIDE SEQUENCE</scope>
    <source>
        <strain evidence="2">Expedition CK06-06</strain>
    </source>
</reference>
<proteinExistence type="predicted"/>
<feature type="non-terminal residue" evidence="2">
    <location>
        <position position="87"/>
    </location>
</feature>
<evidence type="ECO:0000256" key="1">
    <source>
        <dbReference type="SAM" id="MobiDB-lite"/>
    </source>
</evidence>